<feature type="non-terminal residue" evidence="5">
    <location>
        <position position="1"/>
    </location>
</feature>
<sequence>MVDNNSTSESPAETPNPNPDGNSPSENDNSIDVISRRVQESLSLAKRHKFWETQPVGQFKDLGDPSLPEGPIEPPTPLKMEPHDVPAVTRLLRNYLSQFLVAPDLDENDIEHWLLPREDVVESFLVESPETHEITDFCSFYTLPSSILGNQNYSTLKAAYSYYNVSTKTPLLQLMNDALIIAKRKDYDVFNALDVMQNEGFLKELKFGPGDGKLHYYLYNYRLNHVMRPSELGLVLL</sequence>
<comment type="function">
    <text evidence="1">Adds a myristoyl group to the N-terminal glycine residue of certain cellular proteins.</text>
</comment>
<keyword evidence="6" id="KW-1185">Reference proteome</keyword>
<reference evidence="5 6" key="1">
    <citation type="journal article" date="2019" name="Genome Biol. Evol.">
        <title>The Rhododendron genome and chromosomal organization provide insight into shared whole-genome duplications across the heath family (Ericaceae).</title>
        <authorList>
            <person name="Soza V.L."/>
            <person name="Lindsley D."/>
            <person name="Waalkes A."/>
            <person name="Ramage E."/>
            <person name="Patwardhan R.P."/>
            <person name="Burton J.N."/>
            <person name="Adey A."/>
            <person name="Kumar A."/>
            <person name="Qiu R."/>
            <person name="Shendure J."/>
            <person name="Hall B."/>
        </authorList>
    </citation>
    <scope>NUCLEOTIDE SEQUENCE [LARGE SCALE GENOMIC DNA]</scope>
    <source>
        <strain evidence="5">RSF 1966-606</strain>
    </source>
</reference>
<dbReference type="InterPro" id="IPR016181">
    <property type="entry name" value="Acyl_CoA_acyltransferase"/>
</dbReference>
<dbReference type="InterPro" id="IPR022677">
    <property type="entry name" value="NMT_C"/>
</dbReference>
<dbReference type="SUPFAM" id="SSF55729">
    <property type="entry name" value="Acyl-CoA N-acyltransferases (Nat)"/>
    <property type="match status" value="1"/>
</dbReference>
<evidence type="ECO:0000313" key="6">
    <source>
        <dbReference type="Proteomes" id="UP000428333"/>
    </source>
</evidence>
<dbReference type="OrthoDB" id="60315at2759"/>
<dbReference type="GO" id="GO:0004379">
    <property type="term" value="F:glycylpeptide N-tetradecanoyltransferase activity"/>
    <property type="evidence" value="ECO:0007669"/>
    <property type="project" value="UniProtKB-EC"/>
</dbReference>
<dbReference type="AlphaFoldDB" id="A0A6A4KZU2"/>
<protein>
    <recommendedName>
        <fullName evidence="1">Glycylpeptide N-tetradecanoyltransferase</fullName>
        <ecNumber evidence="1">2.3.1.97</ecNumber>
    </recommendedName>
</protein>
<keyword evidence="1" id="KW-0808">Transferase</keyword>
<gene>
    <name evidence="5" type="ORF">C3L33_14709</name>
</gene>
<evidence type="ECO:0000259" key="4">
    <source>
        <dbReference type="Pfam" id="PF02799"/>
    </source>
</evidence>
<evidence type="ECO:0000313" key="5">
    <source>
        <dbReference type="EMBL" id="KAE9453386.1"/>
    </source>
</evidence>
<dbReference type="PROSITE" id="PS00976">
    <property type="entry name" value="NMT_2"/>
    <property type="match status" value="1"/>
</dbReference>
<accession>A0A6A4KZU2</accession>
<evidence type="ECO:0000256" key="2">
    <source>
        <dbReference type="RuleBase" id="RU004178"/>
    </source>
</evidence>
<comment type="caution">
    <text evidence="5">The sequence shown here is derived from an EMBL/GenBank/DDBJ whole genome shotgun (WGS) entry which is preliminary data.</text>
</comment>
<dbReference type="Gene3D" id="3.40.630.170">
    <property type="match status" value="1"/>
</dbReference>
<feature type="compositionally biased region" description="Polar residues" evidence="3">
    <location>
        <begin position="1"/>
        <end position="32"/>
    </location>
</feature>
<organism evidence="5 6">
    <name type="scientific">Rhododendron williamsianum</name>
    <dbReference type="NCBI Taxonomy" id="262921"/>
    <lineage>
        <taxon>Eukaryota</taxon>
        <taxon>Viridiplantae</taxon>
        <taxon>Streptophyta</taxon>
        <taxon>Embryophyta</taxon>
        <taxon>Tracheophyta</taxon>
        <taxon>Spermatophyta</taxon>
        <taxon>Magnoliopsida</taxon>
        <taxon>eudicotyledons</taxon>
        <taxon>Gunneridae</taxon>
        <taxon>Pentapetalae</taxon>
        <taxon>asterids</taxon>
        <taxon>Ericales</taxon>
        <taxon>Ericaceae</taxon>
        <taxon>Ericoideae</taxon>
        <taxon>Rhodoreae</taxon>
        <taxon>Rhododendron</taxon>
    </lineage>
</organism>
<dbReference type="EC" id="2.3.1.97" evidence="1"/>
<comment type="catalytic activity">
    <reaction evidence="1">
        <text>N-terminal glycyl-[protein] + tetradecanoyl-CoA = N-tetradecanoylglycyl-[protein] + CoA + H(+)</text>
        <dbReference type="Rhea" id="RHEA:15521"/>
        <dbReference type="Rhea" id="RHEA-COMP:12666"/>
        <dbReference type="Rhea" id="RHEA-COMP:12667"/>
        <dbReference type="ChEBI" id="CHEBI:15378"/>
        <dbReference type="ChEBI" id="CHEBI:57287"/>
        <dbReference type="ChEBI" id="CHEBI:57385"/>
        <dbReference type="ChEBI" id="CHEBI:64723"/>
        <dbReference type="ChEBI" id="CHEBI:133050"/>
        <dbReference type="EC" id="2.3.1.97"/>
    </reaction>
</comment>
<dbReference type="EMBL" id="QEFC01002171">
    <property type="protein sequence ID" value="KAE9453386.1"/>
    <property type="molecule type" value="Genomic_DNA"/>
</dbReference>
<evidence type="ECO:0000256" key="3">
    <source>
        <dbReference type="SAM" id="MobiDB-lite"/>
    </source>
</evidence>
<dbReference type="PANTHER" id="PTHR11377:SF5">
    <property type="entry name" value="GLYCYLPEPTIDE N-TETRADECANOYLTRANSFERASE"/>
    <property type="match status" value="1"/>
</dbReference>
<dbReference type="Pfam" id="PF02799">
    <property type="entry name" value="NMT_C"/>
    <property type="match status" value="1"/>
</dbReference>
<dbReference type="InterPro" id="IPR000903">
    <property type="entry name" value="NMT"/>
</dbReference>
<proteinExistence type="inferred from homology"/>
<dbReference type="PANTHER" id="PTHR11377">
    <property type="entry name" value="N-MYRISTOYL TRANSFERASE"/>
    <property type="match status" value="1"/>
</dbReference>
<feature type="domain" description="Glycylpeptide N-tetradecanoyltransferase C-terminal" evidence="4">
    <location>
        <begin position="79"/>
        <end position="227"/>
    </location>
</feature>
<feature type="region of interest" description="Disordered" evidence="3">
    <location>
        <begin position="1"/>
        <end position="35"/>
    </location>
</feature>
<comment type="similarity">
    <text evidence="2">Belongs to the NMT family.</text>
</comment>
<dbReference type="GO" id="GO:0005737">
    <property type="term" value="C:cytoplasm"/>
    <property type="evidence" value="ECO:0007669"/>
    <property type="project" value="TreeGrafter"/>
</dbReference>
<feature type="region of interest" description="Disordered" evidence="3">
    <location>
        <begin position="57"/>
        <end position="80"/>
    </location>
</feature>
<dbReference type="InterPro" id="IPR022678">
    <property type="entry name" value="NMT_CS"/>
</dbReference>
<keyword evidence="1" id="KW-0012">Acyltransferase</keyword>
<evidence type="ECO:0000256" key="1">
    <source>
        <dbReference type="RuleBase" id="RU000586"/>
    </source>
</evidence>
<name>A0A6A4KZU2_9ERIC</name>
<dbReference type="Proteomes" id="UP000428333">
    <property type="component" value="Linkage Group LG08"/>
</dbReference>